<organism evidence="2 3">
    <name type="scientific">Baekduia soli</name>
    <dbReference type="NCBI Taxonomy" id="496014"/>
    <lineage>
        <taxon>Bacteria</taxon>
        <taxon>Bacillati</taxon>
        <taxon>Actinomycetota</taxon>
        <taxon>Thermoleophilia</taxon>
        <taxon>Solirubrobacterales</taxon>
        <taxon>Baekduiaceae</taxon>
        <taxon>Baekduia</taxon>
    </lineage>
</organism>
<reference evidence="2 3" key="1">
    <citation type="journal article" date="2018" name="J. Microbiol.">
        <title>Baekduia soli gen. nov., sp. nov., a novel bacterium isolated from the soil of Baekdu Mountain and proposal of a novel family name, Baekduiaceae fam. nov.</title>
        <authorList>
            <person name="An D.S."/>
            <person name="Siddiqi M.Z."/>
            <person name="Kim K.H."/>
            <person name="Yu H.S."/>
            <person name="Im W.T."/>
        </authorList>
    </citation>
    <scope>NUCLEOTIDE SEQUENCE [LARGE SCALE GENOMIC DNA]</scope>
    <source>
        <strain evidence="2 3">BR7-21</strain>
    </source>
</reference>
<proteinExistence type="predicted"/>
<accession>A0A5B8U8F3</accession>
<gene>
    <name evidence="2" type="ORF">FSW04_16205</name>
</gene>
<sequence length="85" mass="9137">MTDPNNPDDARIRVLEAAGHTDAAQLLRALNGMDAPTPQAQNTEPEARTPEQAQRAQGEALLRQLREQTTAPWYDAGGLTEGDAA</sequence>
<feature type="region of interest" description="Disordered" evidence="1">
    <location>
        <begin position="34"/>
        <end position="59"/>
    </location>
</feature>
<evidence type="ECO:0000313" key="2">
    <source>
        <dbReference type="EMBL" id="QEC48962.1"/>
    </source>
</evidence>
<dbReference type="KEGG" id="bsol:FSW04_16205"/>
<keyword evidence="3" id="KW-1185">Reference proteome</keyword>
<protein>
    <submittedName>
        <fullName evidence="2">Uncharacterized protein</fullName>
    </submittedName>
</protein>
<dbReference type="EMBL" id="CP042430">
    <property type="protein sequence ID" value="QEC48962.1"/>
    <property type="molecule type" value="Genomic_DNA"/>
</dbReference>
<dbReference type="Proteomes" id="UP000321805">
    <property type="component" value="Chromosome"/>
</dbReference>
<evidence type="ECO:0000313" key="3">
    <source>
        <dbReference type="Proteomes" id="UP000321805"/>
    </source>
</evidence>
<name>A0A5B8U8F3_9ACTN</name>
<dbReference type="RefSeq" id="WP_146921086.1">
    <property type="nucleotide sequence ID" value="NZ_CP042430.1"/>
</dbReference>
<evidence type="ECO:0000256" key="1">
    <source>
        <dbReference type="SAM" id="MobiDB-lite"/>
    </source>
</evidence>
<dbReference type="AlphaFoldDB" id="A0A5B8U8F3"/>